<proteinExistence type="predicted"/>
<evidence type="ECO:0000256" key="2">
    <source>
        <dbReference type="SAM" id="SignalP"/>
    </source>
</evidence>
<protein>
    <submittedName>
        <fullName evidence="3">Sel1 repeat family protein</fullName>
    </submittedName>
</protein>
<feature type="region of interest" description="Disordered" evidence="1">
    <location>
        <begin position="251"/>
        <end position="283"/>
    </location>
</feature>
<dbReference type="Proteomes" id="UP000628137">
    <property type="component" value="Unassembled WGS sequence"/>
</dbReference>
<dbReference type="SUPFAM" id="SSF81901">
    <property type="entry name" value="HCP-like"/>
    <property type="match status" value="1"/>
</dbReference>
<evidence type="ECO:0000313" key="3">
    <source>
        <dbReference type="EMBL" id="MBC3472417.1"/>
    </source>
</evidence>
<feature type="signal peptide" evidence="2">
    <location>
        <begin position="1"/>
        <end position="24"/>
    </location>
</feature>
<reference evidence="3" key="2">
    <citation type="submission" date="2020-07" db="EMBL/GenBank/DDBJ databases">
        <authorList>
            <person name="Lood C."/>
            <person name="Girard L."/>
        </authorList>
    </citation>
    <scope>NUCLEOTIDE SEQUENCE</scope>
    <source>
        <strain evidence="3">RW4S2</strain>
    </source>
</reference>
<comment type="caution">
    <text evidence="3">The sequence shown here is derived from an EMBL/GenBank/DDBJ whole genome shotgun (WGS) entry which is preliminary data.</text>
</comment>
<reference evidence="3 5" key="1">
    <citation type="journal article" date="2020" name="Microorganisms">
        <title>Reliable Identification of Environmental Pseudomonas Isolates Using the rpoD Gene.</title>
        <authorList>
            <consortium name="The Broad Institute Genome Sequencing Platform"/>
            <person name="Girard L."/>
            <person name="Lood C."/>
            <person name="Rokni-Zadeh H."/>
            <person name="van Noort V."/>
            <person name="Lavigne R."/>
            <person name="De Mot R."/>
        </authorList>
    </citation>
    <scope>NUCLEOTIDE SEQUENCE</scope>
    <source>
        <strain evidence="3 5">RW4S2</strain>
    </source>
</reference>
<organism evidence="3">
    <name type="scientific">Pseudomonas vlassakiae</name>
    <dbReference type="NCBI Taxonomy" id="485888"/>
    <lineage>
        <taxon>Bacteria</taxon>
        <taxon>Pseudomonadati</taxon>
        <taxon>Pseudomonadota</taxon>
        <taxon>Gammaproteobacteria</taxon>
        <taxon>Pseudomonadales</taxon>
        <taxon>Pseudomonadaceae</taxon>
        <taxon>Pseudomonas</taxon>
    </lineage>
</organism>
<dbReference type="EMBL" id="JABWRP020000009">
    <property type="protein sequence ID" value="MBV4542050.1"/>
    <property type="molecule type" value="Genomic_DNA"/>
</dbReference>
<name>A0A923GLA2_9PSED</name>
<dbReference type="Gene3D" id="1.25.40.10">
    <property type="entry name" value="Tetratricopeptide repeat domain"/>
    <property type="match status" value="2"/>
</dbReference>
<dbReference type="AlphaFoldDB" id="A0A923GLA2"/>
<evidence type="ECO:0000256" key="1">
    <source>
        <dbReference type="SAM" id="MobiDB-lite"/>
    </source>
</evidence>
<gene>
    <name evidence="4" type="ORF">HU738_013425</name>
    <name evidence="3" type="ORF">HU738_17830</name>
</gene>
<feature type="chain" id="PRO_5044696293" evidence="2">
    <location>
        <begin position="25"/>
        <end position="483"/>
    </location>
</feature>
<evidence type="ECO:0000313" key="5">
    <source>
        <dbReference type="Proteomes" id="UP000628137"/>
    </source>
</evidence>
<dbReference type="InterPro" id="IPR011990">
    <property type="entry name" value="TPR-like_helical_dom_sf"/>
</dbReference>
<dbReference type="EMBL" id="JABWRP010000015">
    <property type="protein sequence ID" value="MBC3472417.1"/>
    <property type="molecule type" value="Genomic_DNA"/>
</dbReference>
<keyword evidence="5" id="KW-1185">Reference proteome</keyword>
<sequence length="483" mass="53676">MTANMPPRLLLAGLALACASSASAGQSLEQIRYALYKDPSAEVTTDLRELAARGDLASTLLLGDVLAGREDASRAEVVALYQKAFADGHGMVPALASLARLIDRTPSLREALRPWMAQALTRYPANLDPRNTSTTLEVFLTYPELVDTAQAAQLLALYEQACLLNCLPALYHAVLAERQGDRAGAERWYRQAVRVDVRALDRYYAFLGEQQDRLFPPFADQLEPEREQLPVEIIHRVAALLDSITSVQRAEQEADRYENQASAPGTEKLPPTPEQQAREKAQDEALNLATARVQRWRDVAVAHGFVPAMVSKANYMISNPTEHNAEETQALIDQVREREPTRAKALQAQFYMVNNWLTLDPDKARALIDELRANGYPGAGLLLGEYYSKGVEDQPDQEKALALFQAEADKGNTAAWYRMATLHAYGRALCHDPVKAYTYARVAFDLGERSARSLIRRLEKTLPKDDIERALAARNGLFKEATL</sequence>
<reference evidence="4" key="3">
    <citation type="submission" date="2021-06" db="EMBL/GenBank/DDBJ databases">
        <title>Updating the genus Pseudomonas: Description of 43 new species and partition of the Pseudomonas putida group.</title>
        <authorList>
            <person name="Girard L."/>
            <person name="Lood C."/>
            <person name="Vandamme P."/>
            <person name="Rokni-Zadeh H."/>
            <person name="Van Noort V."/>
            <person name="Hofte M."/>
            <person name="Lavigne R."/>
            <person name="De Mot R."/>
        </authorList>
    </citation>
    <scope>NUCLEOTIDE SEQUENCE</scope>
    <source>
        <strain evidence="4">RW4S2</strain>
    </source>
</reference>
<accession>A0A923GLA2</accession>
<keyword evidence="2" id="KW-0732">Signal</keyword>
<evidence type="ECO:0000313" key="4">
    <source>
        <dbReference type="EMBL" id="MBV4542050.1"/>
    </source>
</evidence>